<dbReference type="InterPro" id="IPR037152">
    <property type="entry name" value="L-asparaginase_N_sf"/>
</dbReference>
<dbReference type="NCBIfam" id="TIGR00519">
    <property type="entry name" value="asnASE_I"/>
    <property type="match status" value="1"/>
</dbReference>
<evidence type="ECO:0000256" key="2">
    <source>
        <dbReference type="ARBA" id="ARBA00012920"/>
    </source>
</evidence>
<dbReference type="RefSeq" id="WP_335962398.1">
    <property type="nucleotide sequence ID" value="NZ_JAXBLX010000028.1"/>
</dbReference>
<comment type="similarity">
    <text evidence="1">Belongs to the asparaginase 1 family.</text>
</comment>
<sequence>MKKLLLLATGGTIASIEGEEGLVPGLSAKDLLDYFNDTSLSVDVTYQILMNRDSTNMQPEHWVEIAEAVHQNYDQYDGFVITHGTDTLSFTSAALSYMLQGLQKPVVVTGSQVPISFKHTDAKKNLSDALLFACENIGGVFVVFDGRVMMGTRAVKMRTKSYDAFESINLPYVAMIKENRITYYWQPERNELKLTLDTSLCPDVFVLKLHPGTNPEIFDFLKKLYKGVIIESYGNGGVPFEQRNLLPKIKELIDEGVVVLISTQCLEEGGDLYLYEVGRKVAQYDVILSGDMNKEAIVAKLMWALGKTTNIIEVKQIIETPLAWDLSITWDTED</sequence>
<feature type="active site" evidence="6">
    <location>
        <position position="85"/>
    </location>
</feature>
<dbReference type="InterPro" id="IPR027474">
    <property type="entry name" value="L-asparaginase_N"/>
</dbReference>
<proteinExistence type="inferred from homology"/>
<dbReference type="EC" id="3.5.1.1" evidence="2"/>
<name>A0ABV6KDB3_9BACI</name>
<keyword evidence="3" id="KW-0378">Hydrolase</keyword>
<dbReference type="PRINTS" id="PR00139">
    <property type="entry name" value="ASNGLNASE"/>
</dbReference>
<dbReference type="InterPro" id="IPR040919">
    <property type="entry name" value="Asparaginase_C"/>
</dbReference>
<dbReference type="Proteomes" id="UP001589838">
    <property type="component" value="Unassembled WGS sequence"/>
</dbReference>
<keyword evidence="10" id="KW-1185">Reference proteome</keyword>
<dbReference type="PANTHER" id="PTHR11707">
    <property type="entry name" value="L-ASPARAGINASE"/>
    <property type="match status" value="1"/>
</dbReference>
<organism evidence="9 10">
    <name type="scientific">Halalkalibacter kiskunsagensis</name>
    <dbReference type="NCBI Taxonomy" id="1548599"/>
    <lineage>
        <taxon>Bacteria</taxon>
        <taxon>Bacillati</taxon>
        <taxon>Bacillota</taxon>
        <taxon>Bacilli</taxon>
        <taxon>Bacillales</taxon>
        <taxon>Bacillaceae</taxon>
        <taxon>Halalkalibacter</taxon>
    </lineage>
</organism>
<dbReference type="SMART" id="SM00870">
    <property type="entry name" value="Asparaginase"/>
    <property type="match status" value="1"/>
</dbReference>
<evidence type="ECO:0000259" key="8">
    <source>
        <dbReference type="Pfam" id="PF17763"/>
    </source>
</evidence>
<comment type="catalytic activity">
    <reaction evidence="4">
        <text>L-asparagine + H2O = L-aspartate + NH4(+)</text>
        <dbReference type="Rhea" id="RHEA:21016"/>
        <dbReference type="ChEBI" id="CHEBI:15377"/>
        <dbReference type="ChEBI" id="CHEBI:28938"/>
        <dbReference type="ChEBI" id="CHEBI:29991"/>
        <dbReference type="ChEBI" id="CHEBI:58048"/>
        <dbReference type="EC" id="3.5.1.1"/>
    </reaction>
</comment>
<protein>
    <recommendedName>
        <fullName evidence="2">asparaginase</fullName>
        <ecNumber evidence="2">3.5.1.1</ecNumber>
    </recommendedName>
</protein>
<gene>
    <name evidence="9" type="ORF">ACFFHM_12605</name>
</gene>
<evidence type="ECO:0000256" key="4">
    <source>
        <dbReference type="ARBA" id="ARBA00049366"/>
    </source>
</evidence>
<evidence type="ECO:0000259" key="7">
    <source>
        <dbReference type="Pfam" id="PF00710"/>
    </source>
</evidence>
<evidence type="ECO:0000256" key="1">
    <source>
        <dbReference type="ARBA" id="ARBA00010518"/>
    </source>
</evidence>
<dbReference type="CDD" id="cd08963">
    <property type="entry name" value="L-asparaginase_I"/>
    <property type="match status" value="1"/>
</dbReference>
<evidence type="ECO:0000256" key="3">
    <source>
        <dbReference type="ARBA" id="ARBA00022801"/>
    </source>
</evidence>
<dbReference type="Gene3D" id="3.40.50.1170">
    <property type="entry name" value="L-asparaginase, N-terminal domain"/>
    <property type="match status" value="1"/>
</dbReference>
<dbReference type="SUPFAM" id="SSF53774">
    <property type="entry name" value="Glutaminase/Asparaginase"/>
    <property type="match status" value="1"/>
</dbReference>
<dbReference type="PROSITE" id="PS00917">
    <property type="entry name" value="ASN_GLN_ASE_2"/>
    <property type="match status" value="1"/>
</dbReference>
<dbReference type="EMBL" id="JBHLUX010000031">
    <property type="protein sequence ID" value="MFC0471304.1"/>
    <property type="molecule type" value="Genomic_DNA"/>
</dbReference>
<dbReference type="PIRSF" id="PIRSF001220">
    <property type="entry name" value="L-ASNase_gatD"/>
    <property type="match status" value="1"/>
</dbReference>
<dbReference type="Gene3D" id="3.40.50.40">
    <property type="match status" value="1"/>
</dbReference>
<dbReference type="InterPro" id="IPR006034">
    <property type="entry name" value="Asparaginase/glutaminase-like"/>
</dbReference>
<accession>A0ABV6KDB3</accession>
<dbReference type="InterPro" id="IPR027475">
    <property type="entry name" value="Asparaginase/glutaminase_AS2"/>
</dbReference>
<dbReference type="InterPro" id="IPR027473">
    <property type="entry name" value="L-asparaginase_C"/>
</dbReference>
<dbReference type="PROSITE" id="PS51732">
    <property type="entry name" value="ASN_GLN_ASE_3"/>
    <property type="match status" value="1"/>
</dbReference>
<dbReference type="InterPro" id="IPR041725">
    <property type="entry name" value="L-asparaginase_I"/>
</dbReference>
<dbReference type="Pfam" id="PF17763">
    <property type="entry name" value="Asparaginase_C"/>
    <property type="match status" value="1"/>
</dbReference>
<dbReference type="Pfam" id="PF00710">
    <property type="entry name" value="Asparaginase"/>
    <property type="match status" value="1"/>
</dbReference>
<dbReference type="PIRSF" id="PIRSF500176">
    <property type="entry name" value="L_ASNase"/>
    <property type="match status" value="1"/>
</dbReference>
<evidence type="ECO:0000256" key="6">
    <source>
        <dbReference type="PROSITE-ProRule" id="PRU10100"/>
    </source>
</evidence>
<feature type="domain" description="L-asparaginase N-terminal" evidence="7">
    <location>
        <begin position="3"/>
        <end position="188"/>
    </location>
</feature>
<dbReference type="PROSITE" id="PS00144">
    <property type="entry name" value="ASN_GLN_ASE_1"/>
    <property type="match status" value="1"/>
</dbReference>
<dbReference type="SFLD" id="SFLDS00057">
    <property type="entry name" value="Glutaminase/Asparaginase"/>
    <property type="match status" value="1"/>
</dbReference>
<evidence type="ECO:0000313" key="10">
    <source>
        <dbReference type="Proteomes" id="UP001589838"/>
    </source>
</evidence>
<comment type="caution">
    <text evidence="9">The sequence shown here is derived from an EMBL/GenBank/DDBJ whole genome shotgun (WGS) entry which is preliminary data.</text>
</comment>
<feature type="active site" evidence="5">
    <location>
        <position position="12"/>
    </location>
</feature>
<dbReference type="InterPro" id="IPR036152">
    <property type="entry name" value="Asp/glu_Ase-like_sf"/>
</dbReference>
<evidence type="ECO:0000313" key="9">
    <source>
        <dbReference type="EMBL" id="MFC0471304.1"/>
    </source>
</evidence>
<reference evidence="9 10" key="1">
    <citation type="submission" date="2024-09" db="EMBL/GenBank/DDBJ databases">
        <authorList>
            <person name="Sun Q."/>
            <person name="Mori K."/>
        </authorList>
    </citation>
    <scope>NUCLEOTIDE SEQUENCE [LARGE SCALE GENOMIC DNA]</scope>
    <source>
        <strain evidence="9 10">NCAIM B.02610</strain>
    </source>
</reference>
<evidence type="ECO:0000256" key="5">
    <source>
        <dbReference type="PROSITE-ProRule" id="PRU10099"/>
    </source>
</evidence>
<feature type="domain" description="Asparaginase/glutaminase C-terminal" evidence="8">
    <location>
        <begin position="203"/>
        <end position="317"/>
    </location>
</feature>
<dbReference type="PANTHER" id="PTHR11707:SF28">
    <property type="entry name" value="60 KDA LYSOPHOSPHOLIPASE"/>
    <property type="match status" value="1"/>
</dbReference>
<dbReference type="InterPro" id="IPR020827">
    <property type="entry name" value="Asparaginase/glutaminase_AS1"/>
</dbReference>
<dbReference type="InterPro" id="IPR006033">
    <property type="entry name" value="AsnA_fam"/>
</dbReference>